<comment type="caution">
    <text evidence="1">The sequence shown here is derived from an EMBL/GenBank/DDBJ whole genome shotgun (WGS) entry which is preliminary data.</text>
</comment>
<accession>A0A0R0BIF2</accession>
<organism evidence="1 2">
    <name type="scientific">Stenotrophomonas beteli</name>
    <dbReference type="NCBI Taxonomy" id="3384461"/>
    <lineage>
        <taxon>Bacteria</taxon>
        <taxon>Pseudomonadati</taxon>
        <taxon>Pseudomonadota</taxon>
        <taxon>Gammaproteobacteria</taxon>
        <taxon>Lysobacterales</taxon>
        <taxon>Lysobacteraceae</taxon>
        <taxon>Stenotrophomonas</taxon>
        <taxon>Stenotrophomonas maltophilia group</taxon>
    </lineage>
</organism>
<name>A0A0R0BIF2_9GAMM</name>
<keyword evidence="2" id="KW-1185">Reference proteome</keyword>
<dbReference type="AlphaFoldDB" id="A0A0R0BIF2"/>
<evidence type="ECO:0000313" key="1">
    <source>
        <dbReference type="EMBL" id="KRG52744.1"/>
    </source>
</evidence>
<dbReference type="EMBL" id="LLXV01000013">
    <property type="protein sequence ID" value="KRG52744.1"/>
    <property type="molecule type" value="Genomic_DNA"/>
</dbReference>
<evidence type="ECO:0000313" key="2">
    <source>
        <dbReference type="Proteomes" id="UP000051757"/>
    </source>
</evidence>
<reference evidence="1 2" key="1">
    <citation type="journal article" date="2016" name="Front. Microbiol.">
        <title>Genome Sequence of Type Strains of Genus Stenotrophomonas.</title>
        <authorList>
            <person name="Patil P.P."/>
            <person name="Midha S."/>
            <person name="Kumar S."/>
            <person name="Patil P.B."/>
        </authorList>
    </citation>
    <scope>NUCLEOTIDE SEQUENCE [LARGE SCALE GENOMIC DNA]</scope>
    <source>
        <strain evidence="1 2">LMG 978</strain>
    </source>
</reference>
<sequence>MLDALYQTYSDASAGAELQARCREQVVSWRWASHSMAFVVPFMREEHGGPLPRWIADTKADPARHVHHGFDAQGRIILECEPNGSLSVWLHLADVRQQFSFHNSGSLGSITQFRESGGRLQELQLAAEGRGFTEHYEWEGERLQRVLIENRGDGRRTWWCQRLHDYDDDGQLQRMTLEYLDRRKRRKGDAQLLYLRPRKGETLATVSAQVQHLLQESLADALPRIPQEEPLYCLLLCFTGEDVPAAWPPFLVWGRQSHREQVLARGEDVAYYLWAPDEIRQAQGGSCERWFDAPALVQACARHNQYMALRQSPASAMQVLKKVAAWLDEPEQRRQLRTTDDFVVAVADNTGSVDPLPALRRALAPERWALLKTRGYV</sequence>
<gene>
    <name evidence="1" type="ORF">ARC23_04425</name>
</gene>
<protein>
    <submittedName>
        <fullName evidence="1">Uncharacterized protein</fullName>
    </submittedName>
</protein>
<proteinExistence type="predicted"/>
<dbReference type="Proteomes" id="UP000051757">
    <property type="component" value="Unassembled WGS sequence"/>
</dbReference>